<evidence type="ECO:0000256" key="4">
    <source>
        <dbReference type="ARBA" id="ARBA00022692"/>
    </source>
</evidence>
<keyword evidence="7 9" id="KW-0472">Membrane</keyword>
<keyword evidence="6" id="KW-0445">Lipid transport</keyword>
<evidence type="ECO:0000256" key="5">
    <source>
        <dbReference type="ARBA" id="ARBA00022989"/>
    </source>
</evidence>
<evidence type="ECO:0000256" key="2">
    <source>
        <dbReference type="ARBA" id="ARBA00006545"/>
    </source>
</evidence>
<protein>
    <submittedName>
        <fullName evidence="14">Vacuolar protein sorting-associated protein 13A</fullName>
    </submittedName>
</protein>
<dbReference type="Pfam" id="PF12624">
    <property type="entry name" value="VPS13_N"/>
    <property type="match status" value="1"/>
</dbReference>
<dbReference type="GO" id="GO:0016020">
    <property type="term" value="C:membrane"/>
    <property type="evidence" value="ECO:0007669"/>
    <property type="project" value="UniProtKB-SubCell"/>
</dbReference>
<feature type="transmembrane region" description="Helical" evidence="9">
    <location>
        <begin position="3254"/>
        <end position="3273"/>
    </location>
</feature>
<comment type="caution">
    <text evidence="14">The sequence shown here is derived from an EMBL/GenBank/DDBJ whole genome shotgun (WGS) entry which is preliminary data.</text>
</comment>
<dbReference type="GO" id="GO:0045053">
    <property type="term" value="P:protein retention in Golgi apparatus"/>
    <property type="evidence" value="ECO:0007669"/>
    <property type="project" value="TreeGrafter"/>
</dbReference>
<reference evidence="14 15" key="1">
    <citation type="journal article" date="2019" name="Philos. Trans. R. Soc. Lond., B, Biol. Sci.">
        <title>Ant behaviour and brain gene expression of defending hosts depend on the ecological success of the intruding social parasite.</title>
        <authorList>
            <person name="Kaur R."/>
            <person name="Stoldt M."/>
            <person name="Jongepier E."/>
            <person name="Feldmeyer B."/>
            <person name="Menzel F."/>
            <person name="Bornberg-Bauer E."/>
            <person name="Foitzik S."/>
        </authorList>
    </citation>
    <scope>NUCLEOTIDE SEQUENCE [LARGE SCALE GENOMIC DNA]</scope>
    <source>
        <tissue evidence="14">Whole body</tissue>
    </source>
</reference>
<proteinExistence type="inferred from homology"/>
<feature type="transmembrane region" description="Helical" evidence="9">
    <location>
        <begin position="3311"/>
        <end position="3331"/>
    </location>
</feature>
<name>A0A4S2JAC2_9HYME</name>
<evidence type="ECO:0000259" key="10">
    <source>
        <dbReference type="Pfam" id="PF12624"/>
    </source>
</evidence>
<evidence type="ECO:0000256" key="6">
    <source>
        <dbReference type="ARBA" id="ARBA00023055"/>
    </source>
</evidence>
<dbReference type="GO" id="GO:0006869">
    <property type="term" value="P:lipid transport"/>
    <property type="evidence" value="ECO:0007669"/>
    <property type="project" value="UniProtKB-KW"/>
</dbReference>
<dbReference type="STRING" id="300112.A0A4S2JAC2"/>
<dbReference type="InterPro" id="IPR026847">
    <property type="entry name" value="VPS13"/>
</dbReference>
<feature type="transmembrane region" description="Helical" evidence="9">
    <location>
        <begin position="3388"/>
        <end position="3412"/>
    </location>
</feature>
<feature type="region of interest" description="Disordered" evidence="8">
    <location>
        <begin position="1338"/>
        <end position="1357"/>
    </location>
</feature>
<dbReference type="InterPro" id="IPR026854">
    <property type="entry name" value="VPS13_N"/>
</dbReference>
<evidence type="ECO:0000256" key="1">
    <source>
        <dbReference type="ARBA" id="ARBA00004141"/>
    </source>
</evidence>
<keyword evidence="3" id="KW-0813">Transport</keyword>
<evidence type="ECO:0000259" key="13">
    <source>
        <dbReference type="Pfam" id="PF25037"/>
    </source>
</evidence>
<sequence>MQLCPRETRIKVRKSYGILLRRNEKGTGNKMVFESIIAELLNKVIGEYIENLDYTQLKVSLWGESALDVLDLPVRLEYGRLGKLILKIPFKDMWNGQIDAIVEELFILTLVRLGEGLDHARKAAPYRKYRPNLTSYRGHYREWWHFAYTCVLEETVRRCRRNWDWDHMKEHRDSCRAYAEAYRTKLTTKRSAKEIDERLTDCETKLDIFNLVIIRQQIEMEVERLAEQEKSLKAKRGWFGFLWTSSQAEETKELNSAAAIMRRFEEAMTPQEKEKLYRAIDYQENSAPAHYPEMYEMVDTRFLLRGLQISLLDTDKEHPCILDLQLHGVRAGFKSRPSANAILVTASISDMKLLGVTQNGRVPSLFNPEHGSSDSALLSVSYEKNPIDRLCGDRVIVKSRSVDIIYDALTILKLVDMFKVQDSSTLNQLQTAAAERLVGLKEMSALGLEYAIQKHSVLDIQVDMQASQLIIPHGGLYDDSKALIVVNLGSLKMHSLEKGKSDMAGASVKQLVSMGKSEEEVLLHLREYSYDKFVLKIANFQVLVSLPNEEWRSVLASTESPLTLLHPTTLEIQFHKCLVTDDPLLPKLRLLGHLPSVAVNITDVRLLQALSIAQSILPPEEEKPAELQQRISLSKSVSQLSLKELGTTISSIADKRKQQQETAAASMKQTTDLEMKFEMKEFTLSMSRQRDDDASSEFIRLQVLQLEAELLQRTYDQKVQLRLGGVQIRQLYENQEIFMVNTPMLAGRDEYLIVVQYVNVNKRSPEFVTRHGSVVKLLRLEFTSLDALLHQEALIELLRFSTYIQDRMNTLEGAQRKEVEGRPRPTRLTSIQEETSGFLKEQLQKQRLRPTGGGRRRRQTVECIDLKVNAKIGSINLKISSAARDITALYVEGISASFLSKSSYSQMNVDLVSLSIKDLNPSSMYRDIVAVEGTESLQIQTVMYNIEQWEMDKSNMSVKVTMGCHRIVFLNAFVTSIMTFLNNFQAAQKAIKDASAAAAEAAKTNIKDVQTSASRIELSVKIKAPVIYVPMNSKNHHSLMLDMGNLMVCNVFKKLEVTNEETGECPVVDEMKIELQNLKLSRVRLNMEKFTSENEVLLLEPVTFTLLMKRNLSTAWFTDTSRLLGPINVKSKLRLNPKPESDGSNYTIPKIQPAYKYEIDASREAPSLDAQERHAHTAVKFEFIMDSLVISLFTGGSKLLQSQTSPLHLPEYGLARFSLTHFAVKGRVFADGLLATSILLMNCTLDDIRQSREGSLVRIMERTGSAPFSGSSPSEDHIDKEHNARSMLDVTVRQSPNDTFADVRVFSFSIIVSLDYLMKIKDFFDVAVANKTAITSSSRNDTVMPKKKPAQQQSTASTPKMLTVNLHVEKPDIILLEDMDDINSNCIVLNTELLLKVRIMGEHQVIAGSIKDLSLLTGIYNPVKRADWIYQVLKPCSISVAGSTPEGKGLHLEVCCTDIHVSVSPGVIEILNKVIHTVTRKEEEDKEIVKLEPNYEGLWIVTPFEENNYWFLKTEVAMEALEEFITYPDDEIAAAAAAAVAYKPELAIVSAPTILFTLEAGVGNKTLPMLLLHVSFQSTVNDWSTKSMSVDSTMSVIMSYYNSRLALWEPLIEPIESSDNGKRRSTPWELKTKIQFNDIMLDLRGASAAVSPISESEPEELHQSTKMSIDVTSSDNLEITVTKTCLDVLKQLGHSFSSAMEASGKGPTRKVAPYVLKNETGLAIILDLEYSFFKIFDDGSRSRDHNNSYMEVILETGASIELASKTSKLDDTRLLEQLKVEIVKDREDSIQGKLAIPVLRADRRFFSLKHRKEGSEEWGIVSDVRVEEGSTIVTLRSILQVHNHFAQPISVYYMTKRGNEVECVGTVAPDEKLNLPLDAVYTPTNIYWLFFSVDGYMVSVEPFVWKDLQKTVSMTKLLKCESRSKQDATEPFYIQAVGEIEQVYFENTTRHTMASTVYNVHLYPSVYLKNFLPIDIIICLPGTAQESLLEASASLQLPTIDPAKSNIIIKLPNYLEKDWSCKGEIVANPPEFAVWSFESFDSAQKVILDLGMHTSYKHSSIVMALYCPFWMLNKTGLMLSYRKSSKGGKEHSSPIKTTDDYLNILYHPEHFKGPIMFSFRSKAFFGKKKAMIRVEDGEWSDKFSIDVAGSEGVVACKYNGMTYQIGVHNQLTYNLLTKQITFTPYYILINNADFLIECQEGDRPADPMTKVLKLLHYNVTLLHAKVPPGECAALWPRTEHEDKTLKAKVAGQPEKTAAFIYTDSHTTLLKLDNKVRLEHKKTRINNQYGGINVDVQISEGGVYISMSAYIPGNAPALIVNHTPHTINLWEKGSINVRSVQSYNRMFYTWENPAGPRKLVWEDNNGKEIEDNLRKDNLGTFALPDIDEKLFYVSFLDGTQRVLLFTTNLKIAEDCQLVGDLEVIDQEITLNIHGIGVSLVNNITKSELLYMSITSSGIIWETRKSLGGRWRALNIKEVNAIEEGYQRYIRELQIGRDSDYRAMLDPKLMVDYLNMEMLRPHRRYMRRTFQTGLWLQYRTSAHQVQLHAKINKLQIDNQFSECVFPVILAPVPPPKSVTQSTVMKPFAELSMVKRLLEYSTVQQFRYFKVLIQEFHIKVDIVFINAIMGLFEADEVNDAEESALFRTDMKLVNEPLMYHVSLITTAEQKNFFDLLHFSPLKIHISFSMTGSGGGPSALPQVLNVLLQGIGVTLTDINDIVFKLAYFERNYVFMTHKQLVSEASTHYAGQAIKQVYVLVLGLDVIGNPYGLVVGTMKGIEDLFYEPFQGAIQGPGEFAEGLYLGVRSMLGHTVGGMAGAVSKITGAMGKGIAALTFDKDYQRKRQEQLNKQPANLQESLARSGKGLVMGVFDGVTGVVTKPISGAKEEGVEGFFKGFGKGVVGLVTRPTAGVIDFASGSFGAIRRATELGEEAKRVRSPRFLQPDSLVRPYIKDEAEGNKILKDVEKGKYAHTDVYVYHVFINKDVLLLTDKRLAYLEHSDLFGGWRVDWSHTWNEFSDPARIVEKGVQIFTKDATKRKKLGGLFGSADQSKILLITDHNIKQLRLIIDYRFVAIFGYTRRHVLLLLIHNINKSGARGSIHVNEYVYSACPMRSDETDIEEQRIPQHIPGPPQLPPLIKGQKLKSCNQKDLPATLSAYQLFGFQGPYTVTVTDEMVAQRERENLELYKAWVREQRRRNMLPQEEADEFIGDFKDVIVRRGFVRKVFCLLTLQLMFTILVISIFMFVDEAQKFMMVHWYLWIVAMVFFIVAYCAIACSVHARQTPPFNYICLFLLTLAMSYLAAFVSVFYSIEVILIVMGMTAAVTTIIALVATFSRFDLTMRPGLLMVIGLVSIVAIFTLLIILLFTHYLYFDVQTIMGGRRIELSPDEVVFATTQIYVDIVLLYQYLLMFMGFFHR</sequence>
<dbReference type="InterPro" id="IPR006214">
    <property type="entry name" value="Bax_inhibitor_1-related"/>
</dbReference>
<dbReference type="InterPro" id="IPR056747">
    <property type="entry name" value="VPS13-like_M"/>
</dbReference>
<dbReference type="PANTHER" id="PTHR16166">
    <property type="entry name" value="VACUOLAR PROTEIN SORTING-ASSOCIATED PROTEIN VPS13"/>
    <property type="match status" value="1"/>
</dbReference>
<dbReference type="CDD" id="cd10428">
    <property type="entry name" value="LFG_like"/>
    <property type="match status" value="1"/>
</dbReference>
<dbReference type="Pfam" id="PF25036">
    <property type="entry name" value="VPS13_VAB"/>
    <property type="match status" value="1"/>
</dbReference>
<dbReference type="Pfam" id="PF25033">
    <property type="entry name" value="VPS13_M"/>
    <property type="match status" value="2"/>
</dbReference>
<dbReference type="Pfam" id="PF25037">
    <property type="entry name" value="VPS13_C"/>
    <property type="match status" value="1"/>
</dbReference>
<gene>
    <name evidence="14" type="ORF">DBV15_03932</name>
</gene>
<comment type="subcellular location">
    <subcellularLocation>
        <location evidence="1">Membrane</location>
        <topology evidence="1">Multi-pass membrane protein</topology>
    </subcellularLocation>
</comment>
<feature type="domain" description="VPS13-like middle region" evidence="11">
    <location>
        <begin position="884"/>
        <end position="1117"/>
    </location>
</feature>
<feature type="domain" description="VPS13-like middle region" evidence="11">
    <location>
        <begin position="1209"/>
        <end position="1692"/>
    </location>
</feature>
<dbReference type="InterPro" id="IPR056748">
    <property type="entry name" value="VPS13-like_C"/>
</dbReference>
<evidence type="ECO:0000256" key="9">
    <source>
        <dbReference type="SAM" id="Phobius"/>
    </source>
</evidence>
<dbReference type="GO" id="GO:0006623">
    <property type="term" value="P:protein targeting to vacuole"/>
    <property type="evidence" value="ECO:0007669"/>
    <property type="project" value="TreeGrafter"/>
</dbReference>
<keyword evidence="5 9" id="KW-1133">Transmembrane helix</keyword>
<keyword evidence="4 9" id="KW-0812">Transmembrane</keyword>
<dbReference type="Proteomes" id="UP000310200">
    <property type="component" value="Unassembled WGS sequence"/>
</dbReference>
<evidence type="ECO:0000313" key="15">
    <source>
        <dbReference type="Proteomes" id="UP000310200"/>
    </source>
</evidence>
<dbReference type="InterPro" id="IPR009543">
    <property type="entry name" value="VPS13_VAB"/>
</dbReference>
<comment type="similarity">
    <text evidence="2">Belongs to the VPS13 family.</text>
</comment>
<evidence type="ECO:0000313" key="14">
    <source>
        <dbReference type="EMBL" id="TGZ32322.1"/>
    </source>
</evidence>
<keyword evidence="15" id="KW-1185">Reference proteome</keyword>
<feature type="transmembrane region" description="Helical" evidence="9">
    <location>
        <begin position="3343"/>
        <end position="3368"/>
    </location>
</feature>
<feature type="transmembrane region" description="Helical" evidence="9">
    <location>
        <begin position="3222"/>
        <end position="3242"/>
    </location>
</feature>
<feature type="domain" description="Chorein N-terminal" evidence="10">
    <location>
        <begin position="112"/>
        <end position="667"/>
    </location>
</feature>
<feature type="domain" description="Vacuolar protein sorting-associated protein 13 VPS13 adaptor binding" evidence="12">
    <location>
        <begin position="1778"/>
        <end position="2354"/>
    </location>
</feature>
<evidence type="ECO:0000256" key="7">
    <source>
        <dbReference type="ARBA" id="ARBA00023136"/>
    </source>
</evidence>
<accession>A0A4S2JAC2</accession>
<evidence type="ECO:0000256" key="8">
    <source>
        <dbReference type="SAM" id="MobiDB-lite"/>
    </source>
</evidence>
<organism evidence="14 15">
    <name type="scientific">Temnothorax longispinosus</name>
    <dbReference type="NCBI Taxonomy" id="300112"/>
    <lineage>
        <taxon>Eukaryota</taxon>
        <taxon>Metazoa</taxon>
        <taxon>Ecdysozoa</taxon>
        <taxon>Arthropoda</taxon>
        <taxon>Hexapoda</taxon>
        <taxon>Insecta</taxon>
        <taxon>Pterygota</taxon>
        <taxon>Neoptera</taxon>
        <taxon>Endopterygota</taxon>
        <taxon>Hymenoptera</taxon>
        <taxon>Apocrita</taxon>
        <taxon>Aculeata</taxon>
        <taxon>Formicoidea</taxon>
        <taxon>Formicidae</taxon>
        <taxon>Myrmicinae</taxon>
        <taxon>Temnothorax</taxon>
    </lineage>
</organism>
<dbReference type="EMBL" id="QBLH01003899">
    <property type="protein sequence ID" value="TGZ32322.1"/>
    <property type="molecule type" value="Genomic_DNA"/>
</dbReference>
<evidence type="ECO:0000259" key="11">
    <source>
        <dbReference type="Pfam" id="PF25033"/>
    </source>
</evidence>
<dbReference type="PANTHER" id="PTHR16166:SF93">
    <property type="entry name" value="INTERMEMBRANE LIPID TRANSFER PROTEIN VPS13"/>
    <property type="match status" value="1"/>
</dbReference>
<evidence type="ECO:0000256" key="3">
    <source>
        <dbReference type="ARBA" id="ARBA00022448"/>
    </source>
</evidence>
<dbReference type="Pfam" id="PF01027">
    <property type="entry name" value="Bax1-I"/>
    <property type="match status" value="1"/>
</dbReference>
<feature type="domain" description="Intermembrane lipid transfer protein VPS13-like C-terminal" evidence="13">
    <location>
        <begin position="2933"/>
        <end position="3044"/>
    </location>
</feature>
<evidence type="ECO:0000259" key="12">
    <source>
        <dbReference type="Pfam" id="PF25036"/>
    </source>
</evidence>
<feature type="transmembrane region" description="Helical" evidence="9">
    <location>
        <begin position="3285"/>
        <end position="3305"/>
    </location>
</feature>